<evidence type="ECO:0000256" key="1">
    <source>
        <dbReference type="SAM" id="MobiDB-lite"/>
    </source>
</evidence>
<protein>
    <submittedName>
        <fullName evidence="2 4">Uncharacterized protein</fullName>
    </submittedName>
</protein>
<accession>A0A3P8CWL5</accession>
<gene>
    <name evidence="2" type="ORF">HPBE_LOCUS21101</name>
</gene>
<accession>A0A183GFD6</accession>
<name>A0A183GFD6_HELPZ</name>
<organism evidence="3 4">
    <name type="scientific">Heligmosomoides polygyrus</name>
    <name type="common">Parasitic roundworm</name>
    <dbReference type="NCBI Taxonomy" id="6339"/>
    <lineage>
        <taxon>Eukaryota</taxon>
        <taxon>Metazoa</taxon>
        <taxon>Ecdysozoa</taxon>
        <taxon>Nematoda</taxon>
        <taxon>Chromadorea</taxon>
        <taxon>Rhabditida</taxon>
        <taxon>Rhabditina</taxon>
        <taxon>Rhabditomorpha</taxon>
        <taxon>Strongyloidea</taxon>
        <taxon>Heligmosomidae</taxon>
        <taxon>Heligmosomoides</taxon>
    </lineage>
</organism>
<evidence type="ECO:0000313" key="2">
    <source>
        <dbReference type="EMBL" id="VDP23355.1"/>
    </source>
</evidence>
<sequence>MTKQKKWRNEPEHGEEEEDVRHAPKLRAKGDTPAADHWRKLITMAAGSPAQRSADAHSSSDLNDRQLLRGGQKLVTEHVPYIEFQLDAIKSQTMSGISHPA</sequence>
<dbReference type="AlphaFoldDB" id="A0A183GFD6"/>
<reference evidence="4" key="2">
    <citation type="submission" date="2019-09" db="UniProtKB">
        <authorList>
            <consortium name="WormBaseParasite"/>
        </authorList>
    </citation>
    <scope>IDENTIFICATION</scope>
</reference>
<proteinExistence type="predicted"/>
<keyword evidence="3" id="KW-1185">Reference proteome</keyword>
<evidence type="ECO:0000313" key="4">
    <source>
        <dbReference type="WBParaSite" id="HPBE_0002110201-mRNA-1"/>
    </source>
</evidence>
<dbReference type="EMBL" id="UZAH01032700">
    <property type="protein sequence ID" value="VDP23355.1"/>
    <property type="molecule type" value="Genomic_DNA"/>
</dbReference>
<reference evidence="2 3" key="1">
    <citation type="submission" date="2018-11" db="EMBL/GenBank/DDBJ databases">
        <authorList>
            <consortium name="Pathogen Informatics"/>
        </authorList>
    </citation>
    <scope>NUCLEOTIDE SEQUENCE [LARGE SCALE GENOMIC DNA]</scope>
</reference>
<feature type="region of interest" description="Disordered" evidence="1">
    <location>
        <begin position="1"/>
        <end position="65"/>
    </location>
</feature>
<dbReference type="WBParaSite" id="HPBE_0002110201-mRNA-1">
    <property type="protein sequence ID" value="HPBE_0002110201-mRNA-1"/>
    <property type="gene ID" value="HPBE_0002110201"/>
</dbReference>
<dbReference type="Proteomes" id="UP000050761">
    <property type="component" value="Unassembled WGS sequence"/>
</dbReference>
<evidence type="ECO:0000313" key="3">
    <source>
        <dbReference type="Proteomes" id="UP000050761"/>
    </source>
</evidence>
<feature type="compositionally biased region" description="Basic and acidic residues" evidence="1">
    <location>
        <begin position="28"/>
        <end position="39"/>
    </location>
</feature>